<gene>
    <name evidence="4" type="ordered locus">BATR1942_20625</name>
</gene>
<evidence type="ECO:0000313" key="5">
    <source>
        <dbReference type="Proteomes" id="UP000006867"/>
    </source>
</evidence>
<dbReference type="PANTHER" id="PTHR30055:SF232">
    <property type="entry name" value="TRANSCRIPTIONAL REGULATOR, TETR FAMILY"/>
    <property type="match status" value="1"/>
</dbReference>
<evidence type="ECO:0000313" key="4">
    <source>
        <dbReference type="EMBL" id="ADP35040.1"/>
    </source>
</evidence>
<protein>
    <submittedName>
        <fullName evidence="4">Transcriptional regulator (TetR/AcrR family) protein</fullName>
    </submittedName>
</protein>
<dbReference type="Gene3D" id="1.10.357.10">
    <property type="entry name" value="Tetracycline Repressor, domain 2"/>
    <property type="match status" value="1"/>
</dbReference>
<dbReference type="EMBL" id="CP002207">
    <property type="protein sequence ID" value="ADP35040.1"/>
    <property type="molecule type" value="Genomic_DNA"/>
</dbReference>
<organism evidence="4 5">
    <name type="scientific">Bacillus atrophaeus (strain 1942)</name>
    <dbReference type="NCBI Taxonomy" id="720555"/>
    <lineage>
        <taxon>Bacteria</taxon>
        <taxon>Bacillati</taxon>
        <taxon>Bacillota</taxon>
        <taxon>Bacilli</taxon>
        <taxon>Bacillales</taxon>
        <taxon>Bacillaceae</taxon>
        <taxon>Bacillus</taxon>
    </lineage>
</organism>
<dbReference type="InterPro" id="IPR050109">
    <property type="entry name" value="HTH-type_TetR-like_transc_reg"/>
</dbReference>
<proteinExistence type="predicted"/>
<evidence type="ECO:0000256" key="1">
    <source>
        <dbReference type="ARBA" id="ARBA00023125"/>
    </source>
</evidence>
<dbReference type="PROSITE" id="PS50977">
    <property type="entry name" value="HTH_TETR_2"/>
    <property type="match status" value="1"/>
</dbReference>
<dbReference type="Proteomes" id="UP000006867">
    <property type="component" value="Chromosome"/>
</dbReference>
<dbReference type="PRINTS" id="PR00455">
    <property type="entry name" value="HTHTETR"/>
</dbReference>
<dbReference type="InterPro" id="IPR009057">
    <property type="entry name" value="Homeodomain-like_sf"/>
</dbReference>
<dbReference type="RefSeq" id="WP_004430280.1">
    <property type="nucleotide sequence ID" value="NC_014639.1"/>
</dbReference>
<accession>A0ABN3ZG91</accession>
<name>A0ABN3ZG91_BACA1</name>
<dbReference type="Pfam" id="PF00440">
    <property type="entry name" value="TetR_N"/>
    <property type="match status" value="1"/>
</dbReference>
<dbReference type="PANTHER" id="PTHR30055">
    <property type="entry name" value="HTH-TYPE TRANSCRIPTIONAL REGULATOR RUTR"/>
    <property type="match status" value="1"/>
</dbReference>
<evidence type="ECO:0000256" key="2">
    <source>
        <dbReference type="PROSITE-ProRule" id="PRU00335"/>
    </source>
</evidence>
<reference evidence="4 5" key="1">
    <citation type="journal article" date="2011" name="Front. Microbiol.">
        <title>Genomic signatures of strain selection and enhancement in Bacillus atrophaeus var. globigii, a historical biowarfare simulant.</title>
        <authorList>
            <person name="Gibbons H.S."/>
            <person name="Broomall S.M."/>
            <person name="McNew L.A."/>
            <person name="Daligault H."/>
            <person name="Chapman C."/>
            <person name="Bruce D."/>
            <person name="Karavis M."/>
            <person name="Krepps M."/>
            <person name="McGregor P.A."/>
            <person name="Hong C."/>
            <person name="Park K.H."/>
            <person name="Akmal A."/>
            <person name="Feldman A."/>
            <person name="Lin J.S."/>
            <person name="Chang W.E."/>
            <person name="Higgs B.W."/>
            <person name="Demirev P."/>
            <person name="Lindquist J."/>
            <person name="Liem A."/>
            <person name="Fochler E."/>
            <person name="Read T.D."/>
            <person name="Tapia R."/>
            <person name="Johnson S."/>
            <person name="Bishop-Lilly K.A."/>
            <person name="Detter C."/>
            <person name="Han C."/>
            <person name="Sozhamannan S."/>
            <person name="Rosenzweig C.N."/>
            <person name="Skowronski E.W."/>
        </authorList>
    </citation>
    <scope>NUCLEOTIDE SEQUENCE [LARGE SCALE GENOMIC DNA]</scope>
    <source>
        <strain evidence="4 5">1942</strain>
    </source>
</reference>
<sequence length="292" mass="33448">MLEKKTDILLAAKKLFSERDFTSVSMQAIAEECKMSKASIYKLFQSKEDLLLELLAFNQKKMMAAASLLHEESSLTPDERFAKKLTMELEGFRRDQQFFNMLTYGNSSFNNDRVKQHIMQARSTIICWHRDSLIQNYGEHITPFVWELVIILHGMMREFLMLIKLEHKPLELAPIADFIISTLNQIVKNRGTKQSGLQPEVIELYISSASSHQPKDKAILLSESLQELKKAISSLPEHDYQVDELSSAADLLEEEAVKDEPRPFLLKALIGYLEQTGKLTQPISMIKTLLTL</sequence>
<dbReference type="SUPFAM" id="SSF46689">
    <property type="entry name" value="Homeodomain-like"/>
    <property type="match status" value="1"/>
</dbReference>
<evidence type="ECO:0000259" key="3">
    <source>
        <dbReference type="PROSITE" id="PS50977"/>
    </source>
</evidence>
<keyword evidence="1 2" id="KW-0238">DNA-binding</keyword>
<feature type="DNA-binding region" description="H-T-H motif" evidence="2">
    <location>
        <begin position="25"/>
        <end position="44"/>
    </location>
</feature>
<feature type="domain" description="HTH tetR-type" evidence="3">
    <location>
        <begin position="2"/>
        <end position="62"/>
    </location>
</feature>
<keyword evidence="5" id="KW-1185">Reference proteome</keyword>
<dbReference type="InterPro" id="IPR001647">
    <property type="entry name" value="HTH_TetR"/>
</dbReference>